<dbReference type="Pfam" id="PF05730">
    <property type="entry name" value="CFEM"/>
    <property type="match status" value="1"/>
</dbReference>
<keyword evidence="11 14" id="KW-1015">Disulfide bond</keyword>
<evidence type="ECO:0000313" key="19">
    <source>
        <dbReference type="Proteomes" id="UP000184073"/>
    </source>
</evidence>
<keyword evidence="8 16" id="KW-0732">Signal</keyword>
<comment type="subcellular location">
    <subcellularLocation>
        <location evidence="2">Membrane</location>
        <topology evidence="2">Lipid-anchor</topology>
        <topology evidence="2">GPI-anchor</topology>
    </subcellularLocation>
    <subcellularLocation>
        <location evidence="1">Membrane</location>
        <topology evidence="1">Multi-pass membrane protein</topology>
    </subcellularLocation>
    <subcellularLocation>
        <location evidence="3">Secreted</location>
    </subcellularLocation>
</comment>
<evidence type="ECO:0000256" key="5">
    <source>
        <dbReference type="ARBA" id="ARBA00022525"/>
    </source>
</evidence>
<dbReference type="OrthoDB" id="2496787at2759"/>
<evidence type="ECO:0000256" key="3">
    <source>
        <dbReference type="ARBA" id="ARBA00004613"/>
    </source>
</evidence>
<feature type="transmembrane region" description="Helical" evidence="15">
    <location>
        <begin position="188"/>
        <end position="217"/>
    </location>
</feature>
<keyword evidence="7 15" id="KW-0812">Transmembrane</keyword>
<evidence type="ECO:0000256" key="14">
    <source>
        <dbReference type="PROSITE-ProRule" id="PRU01356"/>
    </source>
</evidence>
<dbReference type="Proteomes" id="UP000184073">
    <property type="component" value="Unassembled WGS sequence"/>
</dbReference>
<evidence type="ECO:0000256" key="8">
    <source>
        <dbReference type="ARBA" id="ARBA00022729"/>
    </source>
</evidence>
<proteinExistence type="inferred from homology"/>
<keyword evidence="14" id="KW-0408">Iron</keyword>
<dbReference type="GeneID" id="63730771"/>
<evidence type="ECO:0000256" key="9">
    <source>
        <dbReference type="ARBA" id="ARBA00022989"/>
    </source>
</evidence>
<keyword evidence="6" id="KW-0336">GPI-anchor</keyword>
<keyword evidence="6" id="KW-0325">Glycoprotein</keyword>
<keyword evidence="10 15" id="KW-0472">Membrane</keyword>
<dbReference type="InterPro" id="IPR052337">
    <property type="entry name" value="SAT4-like"/>
</dbReference>
<keyword evidence="19" id="KW-1185">Reference proteome</keyword>
<feature type="disulfide bond" evidence="14">
    <location>
        <begin position="38"/>
        <end position="45"/>
    </location>
</feature>
<dbReference type="GO" id="GO:0005576">
    <property type="term" value="C:extracellular region"/>
    <property type="evidence" value="ECO:0007669"/>
    <property type="project" value="UniProtKB-SubCell"/>
</dbReference>
<feature type="transmembrane region" description="Helical" evidence="15">
    <location>
        <begin position="308"/>
        <end position="327"/>
    </location>
</feature>
<dbReference type="PROSITE" id="PS52012">
    <property type="entry name" value="CFEM"/>
    <property type="match status" value="1"/>
</dbReference>
<dbReference type="Pfam" id="PF20684">
    <property type="entry name" value="Fung_rhodopsin"/>
    <property type="match status" value="1"/>
</dbReference>
<dbReference type="InterPro" id="IPR008427">
    <property type="entry name" value="Extracellular_membr_CFEM_dom"/>
</dbReference>
<evidence type="ECO:0000256" key="10">
    <source>
        <dbReference type="ARBA" id="ARBA00023136"/>
    </source>
</evidence>
<dbReference type="GO" id="GO:0098552">
    <property type="term" value="C:side of membrane"/>
    <property type="evidence" value="ECO:0007669"/>
    <property type="project" value="UniProtKB-KW"/>
</dbReference>
<evidence type="ECO:0000259" key="17">
    <source>
        <dbReference type="PROSITE" id="PS52012"/>
    </source>
</evidence>
<feature type="signal peptide" evidence="16">
    <location>
        <begin position="1"/>
        <end position="18"/>
    </location>
</feature>
<evidence type="ECO:0000256" key="7">
    <source>
        <dbReference type="ARBA" id="ARBA00022692"/>
    </source>
</evidence>
<dbReference type="PANTHER" id="PTHR33048:SF160">
    <property type="entry name" value="SAT4 FAMILY MEMBRANE PROTEIN"/>
    <property type="match status" value="1"/>
</dbReference>
<evidence type="ECO:0000256" key="12">
    <source>
        <dbReference type="ARBA" id="ARBA00023288"/>
    </source>
</evidence>
<dbReference type="STRING" id="1036611.A0A1L9Q0X6"/>
<keyword evidence="12" id="KW-0449">Lipoprotein</keyword>
<evidence type="ECO:0000256" key="15">
    <source>
        <dbReference type="SAM" id="Phobius"/>
    </source>
</evidence>
<keyword evidence="5" id="KW-0964">Secreted</keyword>
<evidence type="ECO:0000256" key="4">
    <source>
        <dbReference type="ARBA" id="ARBA00010031"/>
    </source>
</evidence>
<feature type="chain" id="PRO_5013222465" description="CFEM domain-containing protein" evidence="16">
    <location>
        <begin position="19"/>
        <end position="401"/>
    </location>
</feature>
<evidence type="ECO:0000256" key="1">
    <source>
        <dbReference type="ARBA" id="ARBA00004141"/>
    </source>
</evidence>
<dbReference type="AlphaFoldDB" id="A0A1L9Q0X6"/>
<feature type="transmembrane region" description="Helical" evidence="15">
    <location>
        <begin position="154"/>
        <end position="176"/>
    </location>
</feature>
<dbReference type="InterPro" id="IPR049326">
    <property type="entry name" value="Rhodopsin_dom_fungi"/>
</dbReference>
<organism evidence="18 19">
    <name type="scientific">Aspergillus versicolor CBS 583.65</name>
    <dbReference type="NCBI Taxonomy" id="1036611"/>
    <lineage>
        <taxon>Eukaryota</taxon>
        <taxon>Fungi</taxon>
        <taxon>Dikarya</taxon>
        <taxon>Ascomycota</taxon>
        <taxon>Pezizomycotina</taxon>
        <taxon>Eurotiomycetes</taxon>
        <taxon>Eurotiomycetidae</taxon>
        <taxon>Eurotiales</taxon>
        <taxon>Aspergillaceae</taxon>
        <taxon>Aspergillus</taxon>
        <taxon>Aspergillus subgen. Nidulantes</taxon>
    </lineage>
</organism>
<dbReference type="GO" id="GO:0046872">
    <property type="term" value="F:metal ion binding"/>
    <property type="evidence" value="ECO:0007669"/>
    <property type="project" value="UniProtKB-UniRule"/>
</dbReference>
<keyword evidence="9 15" id="KW-1133">Transmembrane helix</keyword>
<reference evidence="19" key="1">
    <citation type="journal article" date="2017" name="Genome Biol.">
        <title>Comparative genomics reveals high biological diversity and specific adaptations in the industrially and medically important fungal genus Aspergillus.</title>
        <authorList>
            <person name="de Vries R.P."/>
            <person name="Riley R."/>
            <person name="Wiebenga A."/>
            <person name="Aguilar-Osorio G."/>
            <person name="Amillis S."/>
            <person name="Uchima C.A."/>
            <person name="Anderluh G."/>
            <person name="Asadollahi M."/>
            <person name="Askin M."/>
            <person name="Barry K."/>
            <person name="Battaglia E."/>
            <person name="Bayram O."/>
            <person name="Benocci T."/>
            <person name="Braus-Stromeyer S.A."/>
            <person name="Caldana C."/>
            <person name="Canovas D."/>
            <person name="Cerqueira G.C."/>
            <person name="Chen F."/>
            <person name="Chen W."/>
            <person name="Choi C."/>
            <person name="Clum A."/>
            <person name="Dos Santos R.A."/>
            <person name="Damasio A.R."/>
            <person name="Diallinas G."/>
            <person name="Emri T."/>
            <person name="Fekete E."/>
            <person name="Flipphi M."/>
            <person name="Freyberg S."/>
            <person name="Gallo A."/>
            <person name="Gournas C."/>
            <person name="Habgood R."/>
            <person name="Hainaut M."/>
            <person name="Harispe M.L."/>
            <person name="Henrissat B."/>
            <person name="Hilden K.S."/>
            <person name="Hope R."/>
            <person name="Hossain A."/>
            <person name="Karabika E."/>
            <person name="Karaffa L."/>
            <person name="Karanyi Z."/>
            <person name="Krasevec N."/>
            <person name="Kuo A."/>
            <person name="Kusch H."/>
            <person name="LaButti K."/>
            <person name="Lagendijk E.L."/>
            <person name="Lapidus A."/>
            <person name="Levasseur A."/>
            <person name="Lindquist E."/>
            <person name="Lipzen A."/>
            <person name="Logrieco A.F."/>
            <person name="MacCabe A."/>
            <person name="Maekelae M.R."/>
            <person name="Malavazi I."/>
            <person name="Melin P."/>
            <person name="Meyer V."/>
            <person name="Mielnichuk N."/>
            <person name="Miskei M."/>
            <person name="Molnar A.P."/>
            <person name="Mule G."/>
            <person name="Ngan C.Y."/>
            <person name="Orejas M."/>
            <person name="Orosz E."/>
            <person name="Ouedraogo J.P."/>
            <person name="Overkamp K.M."/>
            <person name="Park H.-S."/>
            <person name="Perrone G."/>
            <person name="Piumi F."/>
            <person name="Punt P.J."/>
            <person name="Ram A.F."/>
            <person name="Ramon A."/>
            <person name="Rauscher S."/>
            <person name="Record E."/>
            <person name="Riano-Pachon D.M."/>
            <person name="Robert V."/>
            <person name="Roehrig J."/>
            <person name="Ruller R."/>
            <person name="Salamov A."/>
            <person name="Salih N.S."/>
            <person name="Samson R.A."/>
            <person name="Sandor E."/>
            <person name="Sanguinetti M."/>
            <person name="Schuetze T."/>
            <person name="Sepcic K."/>
            <person name="Shelest E."/>
            <person name="Sherlock G."/>
            <person name="Sophianopoulou V."/>
            <person name="Squina F.M."/>
            <person name="Sun H."/>
            <person name="Susca A."/>
            <person name="Todd R.B."/>
            <person name="Tsang A."/>
            <person name="Unkles S.E."/>
            <person name="van de Wiele N."/>
            <person name="van Rossen-Uffink D."/>
            <person name="Oliveira J.V."/>
            <person name="Vesth T.C."/>
            <person name="Visser J."/>
            <person name="Yu J.-H."/>
            <person name="Zhou M."/>
            <person name="Andersen M.R."/>
            <person name="Archer D.B."/>
            <person name="Baker S.E."/>
            <person name="Benoit I."/>
            <person name="Brakhage A.A."/>
            <person name="Braus G.H."/>
            <person name="Fischer R."/>
            <person name="Frisvad J.C."/>
            <person name="Goldman G.H."/>
            <person name="Houbraken J."/>
            <person name="Oakley B."/>
            <person name="Pocsi I."/>
            <person name="Scazzocchio C."/>
            <person name="Seiboth B."/>
            <person name="vanKuyk P.A."/>
            <person name="Wortman J."/>
            <person name="Dyer P.S."/>
            <person name="Grigoriev I.V."/>
        </authorList>
    </citation>
    <scope>NUCLEOTIDE SEQUENCE [LARGE SCALE GENOMIC DNA]</scope>
    <source>
        <strain evidence="19">CBS 583.65</strain>
    </source>
</reference>
<name>A0A1L9Q0X6_ASPVE</name>
<sequence>MFLARILSLWAVVTVVASQEMPSCAASCMEKGIVDSSCSPTDTRCICEDPALLENISGCILGACTVKEALTSQNASNTMCGVEPRDISHITPIVTSVFMSLAIAATVVRCWESRRHFGPEDVFAILALVWHHGYGKDIWTLPFDNITRIVKFTWILQLCYTPALASTKMAFLCLYLRLFPSEGIRRANWVLIAINIVYFFVFTFGIAFNCLPVTYIWNKWHGEAKGSCLNFNIFGICNAAVNIALDLAVIGLPLHKIAGLSVSWSRKIMLLWMFGLGFFITIVSILRLRVVITYGTTTNATYDTVPTSYWSIIECFTGIVCINLPPIRRLYRKIAHLCFGSPYTEEEQLYRDITPGRSSSRRRRRRSPLELSVLGTIDTTIRRESPDRDTEYLKRPAARER</sequence>
<comment type="similarity">
    <text evidence="4">Belongs to the RBT5 family.</text>
</comment>
<feature type="transmembrane region" description="Helical" evidence="15">
    <location>
        <begin position="229"/>
        <end position="249"/>
    </location>
</feature>
<comment type="similarity">
    <text evidence="13">Belongs to the SAT4 family.</text>
</comment>
<gene>
    <name evidence="18" type="ORF">ASPVEDRAFT_56813</name>
</gene>
<protein>
    <recommendedName>
        <fullName evidence="17">CFEM domain-containing protein</fullName>
    </recommendedName>
</protein>
<evidence type="ECO:0000256" key="2">
    <source>
        <dbReference type="ARBA" id="ARBA00004589"/>
    </source>
</evidence>
<dbReference type="RefSeq" id="XP_040673187.1">
    <property type="nucleotide sequence ID" value="XM_040815260.1"/>
</dbReference>
<dbReference type="EMBL" id="KV878137">
    <property type="protein sequence ID" value="OJJ07425.1"/>
    <property type="molecule type" value="Genomic_DNA"/>
</dbReference>
<dbReference type="VEuPathDB" id="FungiDB:ASPVEDRAFT_56813"/>
<keyword evidence="14" id="KW-0479">Metal-binding</keyword>
<evidence type="ECO:0000313" key="18">
    <source>
        <dbReference type="EMBL" id="OJJ07425.1"/>
    </source>
</evidence>
<dbReference type="PANTHER" id="PTHR33048">
    <property type="entry name" value="PTH11-LIKE INTEGRAL MEMBRANE PROTEIN (AFU_ORTHOLOGUE AFUA_5G11245)"/>
    <property type="match status" value="1"/>
</dbReference>
<evidence type="ECO:0000256" key="6">
    <source>
        <dbReference type="ARBA" id="ARBA00022622"/>
    </source>
</evidence>
<accession>A0A1L9Q0X6</accession>
<feature type="transmembrane region" description="Helical" evidence="15">
    <location>
        <begin position="270"/>
        <end position="288"/>
    </location>
</feature>
<feature type="disulfide bond" evidence="14">
    <location>
        <begin position="28"/>
        <end position="59"/>
    </location>
</feature>
<feature type="disulfide bond" evidence="14">
    <location>
        <begin position="24"/>
        <end position="64"/>
    </location>
</feature>
<feature type="binding site" description="axial binding residue" evidence="14">
    <location>
        <position position="42"/>
    </location>
    <ligand>
        <name>heme</name>
        <dbReference type="ChEBI" id="CHEBI:30413"/>
    </ligand>
    <ligandPart>
        <name>Fe</name>
        <dbReference type="ChEBI" id="CHEBI:18248"/>
    </ligandPart>
</feature>
<evidence type="ECO:0000256" key="13">
    <source>
        <dbReference type="ARBA" id="ARBA00038359"/>
    </source>
</evidence>
<feature type="domain" description="CFEM" evidence="17">
    <location>
        <begin position="1"/>
        <end position="106"/>
    </location>
</feature>
<keyword evidence="14" id="KW-0349">Heme</keyword>
<evidence type="ECO:0000256" key="16">
    <source>
        <dbReference type="SAM" id="SignalP"/>
    </source>
</evidence>
<evidence type="ECO:0000256" key="11">
    <source>
        <dbReference type="ARBA" id="ARBA00023157"/>
    </source>
</evidence>
<feature type="disulfide bond" evidence="14">
    <location>
        <begin position="47"/>
        <end position="80"/>
    </location>
</feature>